<evidence type="ECO:0000313" key="1">
    <source>
        <dbReference type="EMBL" id="KLV23078.1"/>
    </source>
</evidence>
<dbReference type="PATRIC" id="fig|1397.4.peg.2824"/>
<dbReference type="InterPro" id="IPR021080">
    <property type="entry name" value="Minor_capsid_protein"/>
</dbReference>
<gene>
    <name evidence="1" type="ORF">ABW02_20340</name>
    <name evidence="2" type="ORF">KD144_00525</name>
</gene>
<keyword evidence="3" id="KW-1185">Reference proteome</keyword>
<organism evidence="1 3">
    <name type="scientific">Niallia circulans</name>
    <name type="common">Bacillus circulans</name>
    <dbReference type="NCBI Taxonomy" id="1397"/>
    <lineage>
        <taxon>Bacteria</taxon>
        <taxon>Bacillati</taxon>
        <taxon>Bacillota</taxon>
        <taxon>Bacilli</taxon>
        <taxon>Bacillales</taxon>
        <taxon>Bacillaceae</taxon>
        <taxon>Niallia</taxon>
    </lineage>
</organism>
<accession>A0A0J1IAU8</accession>
<dbReference type="Proteomes" id="UP000036045">
    <property type="component" value="Unassembled WGS sequence"/>
</dbReference>
<dbReference type="RefSeq" id="WP_047944095.1">
    <property type="nucleotide sequence ID" value="NZ_JAGTPX020000001.1"/>
</dbReference>
<sequence length="116" mass="13519">MSRVRIRTNLNGIARQISRAKERTQYALDNQILKDDNEFIPADTWNLRDSSIRGSIIGQGILQWSTPYARNLYYNPQYNFSLDKNPKAGGLWHERGKAAYGDDWTRLAQREMEDNL</sequence>
<evidence type="ECO:0000313" key="3">
    <source>
        <dbReference type="Proteomes" id="UP000036045"/>
    </source>
</evidence>
<evidence type="ECO:0000313" key="2">
    <source>
        <dbReference type="EMBL" id="MBR8668009.1"/>
    </source>
</evidence>
<protein>
    <submittedName>
        <fullName evidence="2">Minor capsid protein</fullName>
    </submittedName>
</protein>
<name>A0A0J1IAU8_NIACI</name>
<comment type="caution">
    <text evidence="1">The sequence shown here is derived from an EMBL/GenBank/DDBJ whole genome shotgun (WGS) entry which is preliminary data.</text>
</comment>
<reference evidence="2" key="2">
    <citation type="submission" date="2021-04" db="EMBL/GenBank/DDBJ databases">
        <title>Genomic analysis of electroactive and textile dye degrading Bacillus circulans strain: DC10 isolated from constructed wetland-microbial fuel cells treating textile dye wastewaters.</title>
        <authorList>
            <person name="Patel D.U."/>
            <person name="Desai C.R."/>
        </authorList>
    </citation>
    <scope>NUCLEOTIDE SEQUENCE</scope>
    <source>
        <strain evidence="2">DC10</strain>
    </source>
</reference>
<dbReference type="Pfam" id="PF11114">
    <property type="entry name" value="Minor_capsid_2"/>
    <property type="match status" value="1"/>
</dbReference>
<proteinExistence type="predicted"/>
<dbReference type="OrthoDB" id="2221953at2"/>
<dbReference type="EMBL" id="LDPH01000027">
    <property type="protein sequence ID" value="KLV23078.1"/>
    <property type="molecule type" value="Genomic_DNA"/>
</dbReference>
<dbReference type="AlphaFoldDB" id="A0A0J1IAU8"/>
<dbReference type="EMBL" id="JAGTPX010000001">
    <property type="protein sequence ID" value="MBR8668009.1"/>
    <property type="molecule type" value="Genomic_DNA"/>
</dbReference>
<reference evidence="1 3" key="1">
    <citation type="submission" date="2015-05" db="EMBL/GenBank/DDBJ databases">
        <title>Whole genome sequence and identification of bacterial endophytes from Costus igneus.</title>
        <authorList>
            <person name="Lee Y.P."/>
            <person name="Gan H.M."/>
            <person name="Eng W."/>
            <person name="Wheatley M.S."/>
            <person name="Caraballo A."/>
            <person name="Polter S."/>
            <person name="Savka M.A."/>
            <person name="Hudson A.O."/>
        </authorList>
    </citation>
    <scope>NUCLEOTIDE SEQUENCE [LARGE SCALE GENOMIC DNA]</scope>
    <source>
        <strain evidence="1 3">RIT379</strain>
    </source>
</reference>